<dbReference type="SMART" id="SM00028">
    <property type="entry name" value="TPR"/>
    <property type="match status" value="3"/>
</dbReference>
<reference evidence="7" key="2">
    <citation type="submission" date="2014-07" db="EMBL/GenBank/DDBJ databases">
        <title>Genome sequence of Mangrovimonas yunxiaonensis.</title>
        <authorList>
            <person name="Li Y."/>
            <person name="Zheng T."/>
        </authorList>
    </citation>
    <scope>NUCLEOTIDE SEQUENCE [LARGE SCALE GENOMIC DNA]</scope>
    <source>
        <strain evidence="7">LY01</strain>
    </source>
</reference>
<dbReference type="InterPro" id="IPR011990">
    <property type="entry name" value="TPR-like_helical_dom_sf"/>
</dbReference>
<protein>
    <recommendedName>
        <fullName evidence="5">HTH araC/xylS-type domain-containing protein</fullName>
    </recommendedName>
</protein>
<dbReference type="RefSeq" id="WP_036123984.1">
    <property type="nucleotide sequence ID" value="NZ_BMET01000003.1"/>
</dbReference>
<evidence type="ECO:0000256" key="1">
    <source>
        <dbReference type="ARBA" id="ARBA00023015"/>
    </source>
</evidence>
<keyword evidence="3" id="KW-0804">Transcription</keyword>
<dbReference type="Gene3D" id="1.10.10.60">
    <property type="entry name" value="Homeodomain-like"/>
    <property type="match status" value="2"/>
</dbReference>
<gene>
    <name evidence="6" type="ORF">IA57_12315</name>
</gene>
<evidence type="ECO:0000313" key="6">
    <source>
        <dbReference type="EMBL" id="KFB00206.1"/>
    </source>
</evidence>
<evidence type="ECO:0000313" key="7">
    <source>
        <dbReference type="Proteomes" id="UP000028521"/>
    </source>
</evidence>
<evidence type="ECO:0000256" key="2">
    <source>
        <dbReference type="ARBA" id="ARBA00023125"/>
    </source>
</evidence>
<keyword evidence="1" id="KW-0805">Transcription regulation</keyword>
<keyword evidence="7" id="KW-1185">Reference proteome</keyword>
<dbReference type="Pfam" id="PF13181">
    <property type="entry name" value="TPR_8"/>
    <property type="match status" value="3"/>
</dbReference>
<dbReference type="GO" id="GO:0043565">
    <property type="term" value="F:sequence-specific DNA binding"/>
    <property type="evidence" value="ECO:0007669"/>
    <property type="project" value="InterPro"/>
</dbReference>
<dbReference type="Pfam" id="PF12833">
    <property type="entry name" value="HTH_18"/>
    <property type="match status" value="1"/>
</dbReference>
<proteinExistence type="predicted"/>
<dbReference type="InterPro" id="IPR018060">
    <property type="entry name" value="HTH_AraC"/>
</dbReference>
<dbReference type="OrthoDB" id="9779074at2"/>
<feature type="domain" description="HTH araC/xylS-type" evidence="5">
    <location>
        <begin position="496"/>
        <end position="597"/>
    </location>
</feature>
<dbReference type="PANTHER" id="PTHR43280">
    <property type="entry name" value="ARAC-FAMILY TRANSCRIPTIONAL REGULATOR"/>
    <property type="match status" value="1"/>
</dbReference>
<dbReference type="AlphaFoldDB" id="A0A084THM0"/>
<evidence type="ECO:0000259" key="5">
    <source>
        <dbReference type="PROSITE" id="PS01124"/>
    </source>
</evidence>
<dbReference type="PANTHER" id="PTHR43280:SF29">
    <property type="entry name" value="ARAC-FAMILY TRANSCRIPTIONAL REGULATOR"/>
    <property type="match status" value="1"/>
</dbReference>
<feature type="repeat" description="TPR" evidence="4">
    <location>
        <begin position="302"/>
        <end position="335"/>
    </location>
</feature>
<dbReference type="Proteomes" id="UP000028521">
    <property type="component" value="Unassembled WGS sequence"/>
</dbReference>
<keyword evidence="2" id="KW-0238">DNA-binding</keyword>
<dbReference type="SUPFAM" id="SSF46689">
    <property type="entry name" value="Homeodomain-like"/>
    <property type="match status" value="1"/>
</dbReference>
<feature type="repeat" description="TPR" evidence="4">
    <location>
        <begin position="268"/>
        <end position="301"/>
    </location>
</feature>
<dbReference type="PROSITE" id="PS50005">
    <property type="entry name" value="TPR"/>
    <property type="match status" value="2"/>
</dbReference>
<dbReference type="eggNOG" id="COG0457">
    <property type="taxonomic scope" value="Bacteria"/>
</dbReference>
<dbReference type="EMBL" id="JPFK01000009">
    <property type="protein sequence ID" value="KFB00206.1"/>
    <property type="molecule type" value="Genomic_DNA"/>
</dbReference>
<accession>A0A084THM0</accession>
<dbReference type="SUPFAM" id="SSF81901">
    <property type="entry name" value="HCP-like"/>
    <property type="match status" value="1"/>
</dbReference>
<name>A0A084THM0_9FLAO</name>
<dbReference type="STRING" id="1197477.IA57_12315"/>
<reference evidence="6 7" key="1">
    <citation type="journal article" date="2014" name="Genome Announc.">
        <title>Draft Genome Sequence of the Algicidal Bacterium Mangrovimonas yunxiaonensis Strain LY01.</title>
        <authorList>
            <person name="Li Y."/>
            <person name="Zhu H."/>
            <person name="Li C."/>
            <person name="Zhang H."/>
            <person name="Chen Z."/>
            <person name="Zheng W."/>
            <person name="Xu H."/>
            <person name="Zheng T."/>
        </authorList>
    </citation>
    <scope>NUCLEOTIDE SEQUENCE [LARGE SCALE GENOMIC DNA]</scope>
    <source>
        <strain evidence="6 7">LY01</strain>
    </source>
</reference>
<dbReference type="PROSITE" id="PS01124">
    <property type="entry name" value="HTH_ARAC_FAMILY_2"/>
    <property type="match status" value="1"/>
</dbReference>
<dbReference type="SMART" id="SM00342">
    <property type="entry name" value="HTH_ARAC"/>
    <property type="match status" value="1"/>
</dbReference>
<dbReference type="InterPro" id="IPR009057">
    <property type="entry name" value="Homeodomain-like_sf"/>
</dbReference>
<dbReference type="Gene3D" id="1.25.40.10">
    <property type="entry name" value="Tetratricopeptide repeat domain"/>
    <property type="match status" value="2"/>
</dbReference>
<dbReference type="InterPro" id="IPR019734">
    <property type="entry name" value="TPR_rpt"/>
</dbReference>
<sequence>MSSNKPTNKTTVAVLPFVNMSKSQNNAYFCDGLTEEVINALAKIKDLAVTSRTSSFYFKNKPVTTKEVKEKLGVATFIEGSVRLSGSTMRITVQLIDTAEDFHFWSETFDRNLDDIFAVQDEISLFIAERLREHIGHIEIQDKLVEPIDVPVAIYREYLKGRYYIMKLDYKNSIKGINILKDVIHKAPHFSSPYLDINLAYFNMGTMGLLPAYEAYEKAQPYLLKALELDPNSSRSQLNLAWIECWQNWNLKKAYEHANKALEIQQADDIYLTISNFLTVEGKLDAARNYLDKALQLDPYAAINHHYKGFLYYLQEEYTTAIPFLNKALELDPMLPFPPIYIGLCLLLSGKPDEALIYFGSLKGVSVKDLTKLGGETMCYAKLNETDKCHDGLKELETYLATALADKAFTFLILVNALLGNNEKVVDLLTEAYHKRLPLILLLNPSPILKSVKNHKRFKDIMLKAIPDNVNYKREKKYKQALLDANEIEKYSKELEQIMVDYKLYLNPDLALKDLASYLELPANYVSQLLNMGFQKNFSEYVNSYRVNEFKARILLEENKSLTIMAVAYDSGFNSKTVFNTFFKKIEGITPNAYLKSTQKDSF</sequence>
<organism evidence="6 7">
    <name type="scientific">Mangrovimonas yunxiaonensis</name>
    <dbReference type="NCBI Taxonomy" id="1197477"/>
    <lineage>
        <taxon>Bacteria</taxon>
        <taxon>Pseudomonadati</taxon>
        <taxon>Bacteroidota</taxon>
        <taxon>Flavobacteriia</taxon>
        <taxon>Flavobacteriales</taxon>
        <taxon>Flavobacteriaceae</taxon>
        <taxon>Mangrovimonas</taxon>
    </lineage>
</organism>
<dbReference type="eggNOG" id="COG5616">
    <property type="taxonomic scope" value="Bacteria"/>
</dbReference>
<keyword evidence="4" id="KW-0802">TPR repeat</keyword>
<dbReference type="eggNOG" id="COG2207">
    <property type="taxonomic scope" value="Bacteria"/>
</dbReference>
<evidence type="ECO:0000256" key="3">
    <source>
        <dbReference type="ARBA" id="ARBA00023163"/>
    </source>
</evidence>
<comment type="caution">
    <text evidence="6">The sequence shown here is derived from an EMBL/GenBank/DDBJ whole genome shotgun (WGS) entry which is preliminary data.</text>
</comment>
<evidence type="ECO:0000256" key="4">
    <source>
        <dbReference type="PROSITE-ProRule" id="PRU00339"/>
    </source>
</evidence>
<dbReference type="GO" id="GO:0003700">
    <property type="term" value="F:DNA-binding transcription factor activity"/>
    <property type="evidence" value="ECO:0007669"/>
    <property type="project" value="InterPro"/>
</dbReference>